<protein>
    <recommendedName>
        <fullName evidence="4">EpsG family protein</fullName>
    </recommendedName>
</protein>
<evidence type="ECO:0000313" key="3">
    <source>
        <dbReference type="Proteomes" id="UP000199513"/>
    </source>
</evidence>
<feature type="transmembrane region" description="Helical" evidence="1">
    <location>
        <begin position="323"/>
        <end position="342"/>
    </location>
</feature>
<evidence type="ECO:0000256" key="1">
    <source>
        <dbReference type="SAM" id="Phobius"/>
    </source>
</evidence>
<feature type="transmembrane region" description="Helical" evidence="1">
    <location>
        <begin position="108"/>
        <end position="127"/>
    </location>
</feature>
<feature type="transmembrane region" description="Helical" evidence="1">
    <location>
        <begin position="6"/>
        <end position="28"/>
    </location>
</feature>
<name>A0A1I2HGG2_9BACT</name>
<feature type="transmembrane region" description="Helical" evidence="1">
    <location>
        <begin position="178"/>
        <end position="202"/>
    </location>
</feature>
<evidence type="ECO:0000313" key="2">
    <source>
        <dbReference type="EMBL" id="SFF28390.1"/>
    </source>
</evidence>
<feature type="transmembrane region" description="Helical" evidence="1">
    <location>
        <begin position="362"/>
        <end position="384"/>
    </location>
</feature>
<feature type="transmembrane region" description="Helical" evidence="1">
    <location>
        <begin position="55"/>
        <end position="88"/>
    </location>
</feature>
<proteinExistence type="predicted"/>
<feature type="transmembrane region" description="Helical" evidence="1">
    <location>
        <begin position="139"/>
        <end position="158"/>
    </location>
</feature>
<organism evidence="2 3">
    <name type="scientific">Thermoflexibacter ruber</name>
    <dbReference type="NCBI Taxonomy" id="1003"/>
    <lineage>
        <taxon>Bacteria</taxon>
        <taxon>Pseudomonadati</taxon>
        <taxon>Bacteroidota</taxon>
        <taxon>Cytophagia</taxon>
        <taxon>Cytophagales</taxon>
        <taxon>Thermoflexibacteraceae</taxon>
        <taxon>Thermoflexibacter</taxon>
    </lineage>
</organism>
<keyword evidence="1" id="KW-0812">Transmembrane</keyword>
<feature type="transmembrane region" description="Helical" evidence="1">
    <location>
        <begin position="214"/>
        <end position="235"/>
    </location>
</feature>
<dbReference type="AlphaFoldDB" id="A0A1I2HGG2"/>
<keyword evidence="3" id="KW-1185">Reference proteome</keyword>
<dbReference type="OrthoDB" id="1092558at2"/>
<sequence>MNKNLLRFFLLGITIYLISFSIFFFIIYNNIISDIQEHVEILVAKLKIGSFLIPPLYYAFLYLCSGFSTSTFVLNYTAVFVLAMAVTLKFYTSYSLLKDIVPQAKNDTYALIFCSSLLFLAPIFFPIEDKRMLLGRIGLTIWHNSTLIFVLPFAVWLFRESILFLQSKEVQLKQSAFIIFLGLLNILIKPSFIFIFLPSFFILGIIHYQTKQKLIAITAIVFLLGLMLLVEYYIIYEMSLTTDNSSNRNGIGLGFFKVWNRYSNNILREILISIAFPILFIYLYYQKLKNSIYFQYTILAFIIAFLIAILIHETGTRMYHGNFFWQLIIANYILFLVIGSFLWREIIEKNTLRDILKSPKLLLVLVCYLAHLGSGFLYIFKIFYSESYT</sequence>
<evidence type="ECO:0008006" key="4">
    <source>
        <dbReference type="Google" id="ProtNLM"/>
    </source>
</evidence>
<feature type="transmembrane region" description="Helical" evidence="1">
    <location>
        <begin position="266"/>
        <end position="285"/>
    </location>
</feature>
<keyword evidence="1" id="KW-1133">Transmembrane helix</keyword>
<reference evidence="2 3" key="1">
    <citation type="submission" date="2016-10" db="EMBL/GenBank/DDBJ databases">
        <authorList>
            <person name="de Groot N.N."/>
        </authorList>
    </citation>
    <scope>NUCLEOTIDE SEQUENCE [LARGE SCALE GENOMIC DNA]</scope>
    <source>
        <strain>GEY</strain>
        <strain evidence="3">DSM 9560</strain>
    </source>
</reference>
<gene>
    <name evidence="2" type="ORF">SAMN04488541_102378</name>
</gene>
<feature type="transmembrane region" description="Helical" evidence="1">
    <location>
        <begin position="292"/>
        <end position="311"/>
    </location>
</feature>
<dbReference type="Proteomes" id="UP000199513">
    <property type="component" value="Unassembled WGS sequence"/>
</dbReference>
<accession>A0A1I2HGG2</accession>
<keyword evidence="1" id="KW-0472">Membrane</keyword>
<dbReference type="EMBL" id="FONY01000023">
    <property type="protein sequence ID" value="SFF28390.1"/>
    <property type="molecule type" value="Genomic_DNA"/>
</dbReference>
<dbReference type="RefSeq" id="WP_091546413.1">
    <property type="nucleotide sequence ID" value="NZ_FONY01000023.1"/>
</dbReference>